<evidence type="ECO:0000313" key="2">
    <source>
        <dbReference type="Proteomes" id="UP001234297"/>
    </source>
</evidence>
<reference evidence="1 2" key="1">
    <citation type="journal article" date="2022" name="Hortic Res">
        <title>A haplotype resolved chromosomal level avocado genome allows analysis of novel avocado genes.</title>
        <authorList>
            <person name="Nath O."/>
            <person name="Fletcher S.J."/>
            <person name="Hayward A."/>
            <person name="Shaw L.M."/>
            <person name="Masouleh A.K."/>
            <person name="Furtado A."/>
            <person name="Henry R.J."/>
            <person name="Mitter N."/>
        </authorList>
    </citation>
    <scope>NUCLEOTIDE SEQUENCE [LARGE SCALE GENOMIC DNA]</scope>
    <source>
        <strain evidence="2">cv. Hass</strain>
    </source>
</reference>
<gene>
    <name evidence="1" type="ORF">MRB53_003705</name>
</gene>
<accession>A0ACC2MXZ0</accession>
<comment type="caution">
    <text evidence="1">The sequence shown here is derived from an EMBL/GenBank/DDBJ whole genome shotgun (WGS) entry which is preliminary data.</text>
</comment>
<sequence>MASSSSSPIRLLLLLSLLAISSSDPLLPPDEQESAYLVLESISSAIDWRSLFPDDLCLSPPHGIVCDYLADENSTTAHIAELNFGYVSDYSPNPPCGRNPAFTPRISSFPFLRKLLFYKCFINDPTPLPGYFWNLTSSLEELVFVENPSLVGSIDGRIGNFTNLRRLVISGTGISGNVPASIGELQELEQLLITRSRLSGKLPESWEKLQKLKILDLSYNFLEGNLPPGIGEITNLVKLDLGFNQIAGGIPDRLVGLQKIEFLDLSYNRFFNTGVPVVLAEMPRLKEVYLSGNPLGGRIPEIWGKMGGVLGIGLSGVGLVGNIPKSMGVFLEKLCYLGLDNNMLEGEVPVELGQLENVKELNLENNRLSGEIVFSANFTARKVKLGGNSGLCVISEKMEGYFGDLRACRKAARPDAVVIFSVSLKFGQLADLSNGCDCDLARGDLMGLPDHPFIYWNRTQHWPYIG</sequence>
<organism evidence="1 2">
    <name type="scientific">Persea americana</name>
    <name type="common">Avocado</name>
    <dbReference type="NCBI Taxonomy" id="3435"/>
    <lineage>
        <taxon>Eukaryota</taxon>
        <taxon>Viridiplantae</taxon>
        <taxon>Streptophyta</taxon>
        <taxon>Embryophyta</taxon>
        <taxon>Tracheophyta</taxon>
        <taxon>Spermatophyta</taxon>
        <taxon>Magnoliopsida</taxon>
        <taxon>Magnoliidae</taxon>
        <taxon>Laurales</taxon>
        <taxon>Lauraceae</taxon>
        <taxon>Persea</taxon>
    </lineage>
</organism>
<name>A0ACC2MXZ0_PERAE</name>
<evidence type="ECO:0000313" key="1">
    <source>
        <dbReference type="EMBL" id="KAJ8650682.1"/>
    </source>
</evidence>
<dbReference type="Proteomes" id="UP001234297">
    <property type="component" value="Chromosome 1"/>
</dbReference>
<protein>
    <submittedName>
        <fullName evidence="1">Uncharacterized protein</fullName>
    </submittedName>
</protein>
<keyword evidence="2" id="KW-1185">Reference proteome</keyword>
<dbReference type="EMBL" id="CM056809">
    <property type="protein sequence ID" value="KAJ8650682.1"/>
    <property type="molecule type" value="Genomic_DNA"/>
</dbReference>
<proteinExistence type="predicted"/>